<comment type="similarity">
    <text evidence="1 4">Belongs to the bacterial solute-binding protein 3 family.</text>
</comment>
<dbReference type="PROSITE" id="PS01039">
    <property type="entry name" value="SBP_BACTERIAL_3"/>
    <property type="match status" value="1"/>
</dbReference>
<dbReference type="CDD" id="cd13692">
    <property type="entry name" value="PBP2_BztA"/>
    <property type="match status" value="1"/>
</dbReference>
<organism evidence="6 7">
    <name type="scientific">Burkholderia ubonensis subsp. mesacidophila</name>
    <dbReference type="NCBI Taxonomy" id="265293"/>
    <lineage>
        <taxon>Bacteria</taxon>
        <taxon>Pseudomonadati</taxon>
        <taxon>Pseudomonadota</taxon>
        <taxon>Betaproteobacteria</taxon>
        <taxon>Burkholderiales</taxon>
        <taxon>Burkholderiaceae</taxon>
        <taxon>Burkholderia</taxon>
        <taxon>Burkholderia cepacia complex</taxon>
    </lineage>
</organism>
<dbReference type="Proteomes" id="UP000217994">
    <property type="component" value="Unassembled WGS sequence"/>
</dbReference>
<gene>
    <name evidence="6" type="ORF">BZL54_11480</name>
</gene>
<dbReference type="Gene3D" id="3.40.190.10">
    <property type="entry name" value="Periplasmic binding protein-like II"/>
    <property type="match status" value="2"/>
</dbReference>
<sequence>MMRLSRILGRIVLIGVLLIVATPGVRAADGATLAQARARGVLRCGVSEGIAGFSSRNASGAWTGIDVDFCRAVAAAVLDGPDKVEYVPLRASERFPALREGAIDLLARNTTWTLLREGALGVQFAGILFHDGQTFLVKAQGAPQTLAGLKDATVCVKKDTTSQDHLLAYSTAHSLNLRPVVVASTTEASAALFSGRCRAWTSDASQLAAARSIAPGGPSSWIIMPERISQEPLGPVVRDDDPKWLVLVRWVLIALVRAEQLGLTRENVAFRSHEAAVRASLVTDDDVDRSLDVAPGWMLRAVRAAGSYGEMFDRNLGARSPLGLERGANRLWTQGGLMYAPPLR</sequence>
<feature type="domain" description="Solute-binding protein family 3/N-terminal" evidence="5">
    <location>
        <begin position="41"/>
        <end position="271"/>
    </location>
</feature>
<dbReference type="InterPro" id="IPR018313">
    <property type="entry name" value="SBP_3_CS"/>
</dbReference>
<evidence type="ECO:0000256" key="2">
    <source>
        <dbReference type="ARBA" id="ARBA00022448"/>
    </source>
</evidence>
<dbReference type="Pfam" id="PF00497">
    <property type="entry name" value="SBP_bac_3"/>
    <property type="match status" value="1"/>
</dbReference>
<reference evidence="6 7" key="1">
    <citation type="submission" date="2017-01" db="EMBL/GenBank/DDBJ databases">
        <title>Whole-Genome Shotgun Sequencing of Two beta-Proteobacterial Species in Search of the Bulgecin Biosynthetic Cluster.</title>
        <authorList>
            <person name="Horsman M.E."/>
            <person name="Marous D.R."/>
            <person name="Li R."/>
            <person name="Oliver R.A."/>
            <person name="Byun B."/>
            <person name="Emrich S.J."/>
            <person name="Boggess B."/>
            <person name="Townsend C.A."/>
            <person name="Mobashery S."/>
        </authorList>
    </citation>
    <scope>NUCLEOTIDE SEQUENCE [LARGE SCALE GENOMIC DNA]</scope>
    <source>
        <strain evidence="6 7">ATCC 31433</strain>
    </source>
</reference>
<dbReference type="GO" id="GO:0006865">
    <property type="term" value="P:amino acid transport"/>
    <property type="evidence" value="ECO:0007669"/>
    <property type="project" value="TreeGrafter"/>
</dbReference>
<keyword evidence="3" id="KW-0732">Signal</keyword>
<dbReference type="AlphaFoldDB" id="A0A2A4FER3"/>
<dbReference type="InterPro" id="IPR001638">
    <property type="entry name" value="Solute-binding_3/MltF_N"/>
</dbReference>
<evidence type="ECO:0000259" key="5">
    <source>
        <dbReference type="SMART" id="SM00062"/>
    </source>
</evidence>
<proteinExistence type="inferred from homology"/>
<dbReference type="SMART" id="SM00062">
    <property type="entry name" value="PBPb"/>
    <property type="match status" value="1"/>
</dbReference>
<dbReference type="SUPFAM" id="SSF53850">
    <property type="entry name" value="Periplasmic binding protein-like II"/>
    <property type="match status" value="1"/>
</dbReference>
<dbReference type="InterPro" id="IPR051455">
    <property type="entry name" value="Bact_solute-bind_prot3"/>
</dbReference>
<name>A0A2A4FER3_9BURK</name>
<dbReference type="EMBL" id="MTZU01000029">
    <property type="protein sequence ID" value="PCE32233.1"/>
    <property type="molecule type" value="Genomic_DNA"/>
</dbReference>
<dbReference type="RefSeq" id="WP_084909541.1">
    <property type="nucleotide sequence ID" value="NZ_CP020738.1"/>
</dbReference>
<dbReference type="GeneID" id="69006422"/>
<comment type="caution">
    <text evidence="6">The sequence shown here is derived from an EMBL/GenBank/DDBJ whole genome shotgun (WGS) entry which is preliminary data.</text>
</comment>
<evidence type="ECO:0000256" key="1">
    <source>
        <dbReference type="ARBA" id="ARBA00010333"/>
    </source>
</evidence>
<protein>
    <submittedName>
        <fullName evidence="6">ABC transporter substrate-binding protein</fullName>
    </submittedName>
</protein>
<evidence type="ECO:0000256" key="4">
    <source>
        <dbReference type="RuleBase" id="RU003744"/>
    </source>
</evidence>
<dbReference type="PANTHER" id="PTHR30085:SF7">
    <property type="entry name" value="AMINO-ACID ABC TRANSPORTER-BINDING PROTEIN YHDW-RELATED"/>
    <property type="match status" value="1"/>
</dbReference>
<evidence type="ECO:0000313" key="7">
    <source>
        <dbReference type="Proteomes" id="UP000217994"/>
    </source>
</evidence>
<evidence type="ECO:0000313" key="6">
    <source>
        <dbReference type="EMBL" id="PCE32233.1"/>
    </source>
</evidence>
<accession>A0A2A4FER3</accession>
<dbReference type="PANTHER" id="PTHR30085">
    <property type="entry name" value="AMINO ACID ABC TRANSPORTER PERMEASE"/>
    <property type="match status" value="1"/>
</dbReference>
<evidence type="ECO:0000256" key="3">
    <source>
        <dbReference type="ARBA" id="ARBA00022729"/>
    </source>
</evidence>
<keyword evidence="2" id="KW-0813">Transport</keyword>